<gene>
    <name evidence="1" type="ORF">GLRG_00111</name>
</gene>
<dbReference type="VEuPathDB" id="FungiDB:GLRG_00111"/>
<evidence type="ECO:0000313" key="1">
    <source>
        <dbReference type="EMBL" id="EFQ24967.1"/>
    </source>
</evidence>
<dbReference type="AlphaFoldDB" id="E3Q2Y8"/>
<reference evidence="2" key="1">
    <citation type="journal article" date="2012" name="Nat. Genet.">
        <title>Lifestyle transitions in plant pathogenic Colletotrichum fungi deciphered by genome and transcriptome analyses.</title>
        <authorList>
            <person name="O'Connell R.J."/>
            <person name="Thon M.R."/>
            <person name="Hacquard S."/>
            <person name="Amyotte S.G."/>
            <person name="Kleemann J."/>
            <person name="Torres M.F."/>
            <person name="Damm U."/>
            <person name="Buiate E.A."/>
            <person name="Epstein L."/>
            <person name="Alkan N."/>
            <person name="Altmueller J."/>
            <person name="Alvarado-Balderrama L."/>
            <person name="Bauser C.A."/>
            <person name="Becker C."/>
            <person name="Birren B.W."/>
            <person name="Chen Z."/>
            <person name="Choi J."/>
            <person name="Crouch J.A."/>
            <person name="Duvick J.P."/>
            <person name="Farman M.A."/>
            <person name="Gan P."/>
            <person name="Heiman D."/>
            <person name="Henrissat B."/>
            <person name="Howard R.J."/>
            <person name="Kabbage M."/>
            <person name="Koch C."/>
            <person name="Kracher B."/>
            <person name="Kubo Y."/>
            <person name="Law A.D."/>
            <person name="Lebrun M.-H."/>
            <person name="Lee Y.-H."/>
            <person name="Miyara I."/>
            <person name="Moore N."/>
            <person name="Neumann U."/>
            <person name="Nordstroem K."/>
            <person name="Panaccione D.G."/>
            <person name="Panstruga R."/>
            <person name="Place M."/>
            <person name="Proctor R.H."/>
            <person name="Prusky D."/>
            <person name="Rech G."/>
            <person name="Reinhardt R."/>
            <person name="Rollins J.A."/>
            <person name="Rounsley S."/>
            <person name="Schardl C.L."/>
            <person name="Schwartz D.C."/>
            <person name="Shenoy N."/>
            <person name="Shirasu K."/>
            <person name="Sikhakolli U.R."/>
            <person name="Stueber K."/>
            <person name="Sukno S.A."/>
            <person name="Sweigard J.A."/>
            <person name="Takano Y."/>
            <person name="Takahara H."/>
            <person name="Trail F."/>
            <person name="van der Does H.C."/>
            <person name="Voll L.M."/>
            <person name="Will I."/>
            <person name="Young S."/>
            <person name="Zeng Q."/>
            <person name="Zhang J."/>
            <person name="Zhou S."/>
            <person name="Dickman M.B."/>
            <person name="Schulze-Lefert P."/>
            <person name="Ver Loren van Themaat E."/>
            <person name="Ma L.-J."/>
            <person name="Vaillancourt L.J."/>
        </authorList>
    </citation>
    <scope>NUCLEOTIDE SEQUENCE [LARGE SCALE GENOMIC DNA]</scope>
    <source>
        <strain evidence="2">M1.001 / M2 / FGSC 10212</strain>
    </source>
</reference>
<dbReference type="RefSeq" id="XP_008088987.1">
    <property type="nucleotide sequence ID" value="XM_008090796.1"/>
</dbReference>
<sequence length="135" mass="15229">MGNLFLVCGEHPVFFCGHHFSTAEIVSGRHFTRYIDRSIRLHRQRASTGGPLTSFSLLRFTLYTCFPDDFTTPPLCDLDIASIGVWRLPPHPAYDTLPSVQRTYDTPVRGTGIAKQRHRDGIHIFISWVDSVGSP</sequence>
<proteinExistence type="predicted"/>
<dbReference type="OrthoDB" id="10400411at2759"/>
<dbReference type="EMBL" id="GG697331">
    <property type="protein sequence ID" value="EFQ24967.1"/>
    <property type="molecule type" value="Genomic_DNA"/>
</dbReference>
<dbReference type="HOGENOM" id="CLU_1885604_0_0_1"/>
<protein>
    <submittedName>
        <fullName evidence="1">Uncharacterized protein</fullName>
    </submittedName>
</protein>
<keyword evidence="2" id="KW-1185">Reference proteome</keyword>
<dbReference type="GeneID" id="24405476"/>
<name>E3Q2Y8_COLGM</name>
<accession>E3Q2Y8</accession>
<evidence type="ECO:0000313" key="2">
    <source>
        <dbReference type="Proteomes" id="UP000008782"/>
    </source>
</evidence>
<organism evidence="2">
    <name type="scientific">Colletotrichum graminicola (strain M1.001 / M2 / FGSC 10212)</name>
    <name type="common">Maize anthracnose fungus</name>
    <name type="synonym">Glomerella graminicola</name>
    <dbReference type="NCBI Taxonomy" id="645133"/>
    <lineage>
        <taxon>Eukaryota</taxon>
        <taxon>Fungi</taxon>
        <taxon>Dikarya</taxon>
        <taxon>Ascomycota</taxon>
        <taxon>Pezizomycotina</taxon>
        <taxon>Sordariomycetes</taxon>
        <taxon>Hypocreomycetidae</taxon>
        <taxon>Glomerellales</taxon>
        <taxon>Glomerellaceae</taxon>
        <taxon>Colletotrichum</taxon>
        <taxon>Colletotrichum graminicola species complex</taxon>
    </lineage>
</organism>
<dbReference type="Proteomes" id="UP000008782">
    <property type="component" value="Unassembled WGS sequence"/>
</dbReference>